<feature type="transmembrane region" description="Helical" evidence="1">
    <location>
        <begin position="12"/>
        <end position="37"/>
    </location>
</feature>
<reference evidence="2 3" key="1">
    <citation type="submission" date="2014-07" db="EMBL/GenBank/DDBJ databases">
        <title>Biosystematic studies on Modestobacter strains isolated from extreme hyper-arid desert soil and from historic building.</title>
        <authorList>
            <person name="Bukarasam K."/>
            <person name="Bull A."/>
            <person name="Girard G."/>
            <person name="van Wezel G."/>
            <person name="Goodfellow M."/>
        </authorList>
    </citation>
    <scope>NUCLEOTIDE SEQUENCE [LARGE SCALE GENOMIC DNA]</scope>
    <source>
        <strain evidence="2 3">KNN45-2b</strain>
    </source>
</reference>
<evidence type="ECO:0000313" key="3">
    <source>
        <dbReference type="Proteomes" id="UP000029713"/>
    </source>
</evidence>
<feature type="transmembrane region" description="Helical" evidence="1">
    <location>
        <begin position="57"/>
        <end position="76"/>
    </location>
</feature>
<gene>
    <name evidence="2" type="ORF">IN07_02610</name>
</gene>
<dbReference type="Proteomes" id="UP000029713">
    <property type="component" value="Unassembled WGS sequence"/>
</dbReference>
<accession>A0A098YCW9</accession>
<evidence type="ECO:0000256" key="1">
    <source>
        <dbReference type="SAM" id="Phobius"/>
    </source>
</evidence>
<organism evidence="2 3">
    <name type="scientific">Modestobacter caceresii</name>
    <dbReference type="NCBI Taxonomy" id="1522368"/>
    <lineage>
        <taxon>Bacteria</taxon>
        <taxon>Bacillati</taxon>
        <taxon>Actinomycetota</taxon>
        <taxon>Actinomycetes</taxon>
        <taxon>Geodermatophilales</taxon>
        <taxon>Geodermatophilaceae</taxon>
        <taxon>Modestobacter</taxon>
    </lineage>
</organism>
<evidence type="ECO:0000313" key="2">
    <source>
        <dbReference type="EMBL" id="KGH48294.1"/>
    </source>
</evidence>
<dbReference type="AlphaFoldDB" id="A0A098YCW9"/>
<dbReference type="STRING" id="1522368.IN07_02610"/>
<keyword evidence="1" id="KW-1133">Transmembrane helix</keyword>
<feature type="transmembrane region" description="Helical" evidence="1">
    <location>
        <begin position="145"/>
        <end position="165"/>
    </location>
</feature>
<name>A0A098YCW9_9ACTN</name>
<keyword evidence="1" id="KW-0812">Transmembrane</keyword>
<evidence type="ECO:0008006" key="4">
    <source>
        <dbReference type="Google" id="ProtNLM"/>
    </source>
</evidence>
<feature type="transmembrane region" description="Helical" evidence="1">
    <location>
        <begin position="177"/>
        <end position="193"/>
    </location>
</feature>
<comment type="caution">
    <text evidence="2">The sequence shown here is derived from an EMBL/GenBank/DDBJ whole genome shotgun (WGS) entry which is preliminary data.</text>
</comment>
<dbReference type="EMBL" id="JPMX01000008">
    <property type="protein sequence ID" value="KGH48294.1"/>
    <property type="molecule type" value="Genomic_DNA"/>
</dbReference>
<keyword evidence="3" id="KW-1185">Reference proteome</keyword>
<sequence length="207" mass="21148">MVSAALEQVGSWPAVLVLSVAALLLVLESGVVLGVLLPGSTTLVVLGLWSAVSDTHPALPIAVAATASIGGALFGWRQGHRRRSTGARPGRLRARVDPAVRWARDWLTTQGPGGSAVVLAVAQWAAVSRTLTPRVAGGAGVPLRLVAPVLLVSGTAWACTVVLLAREVGERVATDAGLAPVLVLLAVLAGLLLRARLTRPRPVTGGS</sequence>
<proteinExistence type="predicted"/>
<protein>
    <recommendedName>
        <fullName evidence="4">Membrane-associated protein</fullName>
    </recommendedName>
</protein>
<keyword evidence="1" id="KW-0472">Membrane</keyword>